<organism evidence="1">
    <name type="scientific">Cyprideis torosa</name>
    <dbReference type="NCBI Taxonomy" id="163714"/>
    <lineage>
        <taxon>Eukaryota</taxon>
        <taxon>Metazoa</taxon>
        <taxon>Ecdysozoa</taxon>
        <taxon>Arthropoda</taxon>
        <taxon>Crustacea</taxon>
        <taxon>Oligostraca</taxon>
        <taxon>Ostracoda</taxon>
        <taxon>Podocopa</taxon>
        <taxon>Podocopida</taxon>
        <taxon>Cytherocopina</taxon>
        <taxon>Cytheroidea</taxon>
        <taxon>Cytherideidae</taxon>
        <taxon>Cyprideis</taxon>
    </lineage>
</organism>
<proteinExistence type="predicted"/>
<accession>A0A7R8W0K9</accession>
<sequence>MKMNLLPQHKRETNGLGFTPFNKIKKKRRIMSTLSVGVDIEWLFPPVSPWSIRLHSLRVNNREKTLTGGSHNLPFIDDLFCLQKRHLELRDLLSAADTRQKNK</sequence>
<dbReference type="AlphaFoldDB" id="A0A7R8W0K9"/>
<name>A0A7R8W0K9_9CRUS</name>
<gene>
    <name evidence="1" type="ORF">CTOB1V02_LOCUS551</name>
</gene>
<evidence type="ECO:0000313" key="1">
    <source>
        <dbReference type="EMBL" id="CAD7222549.1"/>
    </source>
</evidence>
<dbReference type="EMBL" id="OB660071">
    <property type="protein sequence ID" value="CAD7222549.1"/>
    <property type="molecule type" value="Genomic_DNA"/>
</dbReference>
<reference evidence="1" key="1">
    <citation type="submission" date="2020-11" db="EMBL/GenBank/DDBJ databases">
        <authorList>
            <person name="Tran Van P."/>
        </authorList>
    </citation>
    <scope>NUCLEOTIDE SEQUENCE</scope>
</reference>
<protein>
    <submittedName>
        <fullName evidence="1">Uncharacterized protein</fullName>
    </submittedName>
</protein>